<evidence type="ECO:0000256" key="4">
    <source>
        <dbReference type="ARBA" id="ARBA00022679"/>
    </source>
</evidence>
<dbReference type="GO" id="GO:0016758">
    <property type="term" value="F:hexosyltransferase activity"/>
    <property type="evidence" value="ECO:0007669"/>
    <property type="project" value="InterPro"/>
</dbReference>
<sequence>MEWTLRNCSHIKWILKADDDVMINPYSFHKFLQRRKRRDTSIHGLIIKNGTVRRDLDDKWYTTELEFSEPNYPSYCQGTTYLLSARTIRRLLEVQRQDPKPPFVWEDIYFTGILAKQAHVKLSGMNSMIRLDYHPPIRKGWYFVGTHNLSQANLKNGSQIIWNSMRNYTSLPTI</sequence>
<evidence type="ECO:0000313" key="11">
    <source>
        <dbReference type="EMBL" id="TRY80696.1"/>
    </source>
</evidence>
<comment type="similarity">
    <text evidence="2 10">Belongs to the glycosyltransferase 31 family.</text>
</comment>
<reference evidence="11 12" key="1">
    <citation type="journal article" date="2018" name="Nat. Ecol. Evol.">
        <title>Genomic signatures of mitonuclear coevolution across populations of Tigriopus californicus.</title>
        <authorList>
            <person name="Barreto F.S."/>
            <person name="Watson E.T."/>
            <person name="Lima T.G."/>
            <person name="Willett C.S."/>
            <person name="Edmands S."/>
            <person name="Li W."/>
            <person name="Burton R.S."/>
        </authorList>
    </citation>
    <scope>NUCLEOTIDE SEQUENCE [LARGE SCALE GENOMIC DNA]</scope>
    <source>
        <strain evidence="11 12">San Diego</strain>
    </source>
</reference>
<dbReference type="OMA" id="RTHENLI"/>
<keyword evidence="6" id="KW-0735">Signal-anchor</keyword>
<dbReference type="Gene3D" id="3.90.550.50">
    <property type="match status" value="1"/>
</dbReference>
<keyword evidence="12" id="KW-1185">Reference proteome</keyword>
<evidence type="ECO:0000256" key="7">
    <source>
        <dbReference type="ARBA" id="ARBA00022989"/>
    </source>
</evidence>
<evidence type="ECO:0000256" key="9">
    <source>
        <dbReference type="ARBA" id="ARBA00023136"/>
    </source>
</evidence>
<dbReference type="PANTHER" id="PTHR11214">
    <property type="entry name" value="BETA-1,3-N-ACETYLGLUCOSAMINYLTRANSFERASE"/>
    <property type="match status" value="1"/>
</dbReference>
<keyword evidence="5" id="KW-0812">Transmembrane</keyword>
<name>A0A553PSP7_TIGCA</name>
<organism evidence="11 12">
    <name type="scientific">Tigriopus californicus</name>
    <name type="common">Marine copepod</name>
    <dbReference type="NCBI Taxonomy" id="6832"/>
    <lineage>
        <taxon>Eukaryota</taxon>
        <taxon>Metazoa</taxon>
        <taxon>Ecdysozoa</taxon>
        <taxon>Arthropoda</taxon>
        <taxon>Crustacea</taxon>
        <taxon>Multicrustacea</taxon>
        <taxon>Hexanauplia</taxon>
        <taxon>Copepoda</taxon>
        <taxon>Harpacticoida</taxon>
        <taxon>Harpacticidae</taxon>
        <taxon>Tigriopus</taxon>
    </lineage>
</organism>
<dbReference type="PANTHER" id="PTHR11214:SF3">
    <property type="entry name" value="BETA-1,3-GALACTOSYLTRANSFERASE 6"/>
    <property type="match status" value="1"/>
</dbReference>
<dbReference type="EMBL" id="VCGU01000001">
    <property type="protein sequence ID" value="TRY80696.1"/>
    <property type="molecule type" value="Genomic_DNA"/>
</dbReference>
<comment type="caution">
    <text evidence="11">The sequence shown here is derived from an EMBL/GenBank/DDBJ whole genome shotgun (WGS) entry which is preliminary data.</text>
</comment>
<accession>A0A553PSP7</accession>
<protein>
    <recommendedName>
        <fullName evidence="10">Hexosyltransferase</fullName>
        <ecNumber evidence="10">2.4.1.-</ecNumber>
    </recommendedName>
</protein>
<keyword evidence="8 10" id="KW-0333">Golgi apparatus</keyword>
<evidence type="ECO:0000256" key="8">
    <source>
        <dbReference type="ARBA" id="ARBA00023034"/>
    </source>
</evidence>
<dbReference type="Proteomes" id="UP000318571">
    <property type="component" value="Chromosome 12"/>
</dbReference>
<dbReference type="InterPro" id="IPR002659">
    <property type="entry name" value="Glyco_trans_31"/>
</dbReference>
<dbReference type="EC" id="2.4.1.-" evidence="10"/>
<keyword evidence="3 10" id="KW-0328">Glycosyltransferase</keyword>
<evidence type="ECO:0000256" key="10">
    <source>
        <dbReference type="RuleBase" id="RU363063"/>
    </source>
</evidence>
<comment type="subcellular location">
    <subcellularLocation>
        <location evidence="1 10">Golgi apparatus membrane</location>
        <topology evidence="1 10">Single-pass type II membrane protein</topology>
    </subcellularLocation>
</comment>
<evidence type="ECO:0000256" key="5">
    <source>
        <dbReference type="ARBA" id="ARBA00022692"/>
    </source>
</evidence>
<evidence type="ECO:0000256" key="2">
    <source>
        <dbReference type="ARBA" id="ARBA00008661"/>
    </source>
</evidence>
<evidence type="ECO:0000256" key="1">
    <source>
        <dbReference type="ARBA" id="ARBA00004323"/>
    </source>
</evidence>
<keyword evidence="9" id="KW-0472">Membrane</keyword>
<dbReference type="AlphaFoldDB" id="A0A553PSP7"/>
<dbReference type="GO" id="GO:0006493">
    <property type="term" value="P:protein O-linked glycosylation"/>
    <property type="evidence" value="ECO:0007669"/>
    <property type="project" value="TreeGrafter"/>
</dbReference>
<dbReference type="Pfam" id="PF01762">
    <property type="entry name" value="Galactosyl_T"/>
    <property type="match status" value="1"/>
</dbReference>
<proteinExistence type="inferred from homology"/>
<keyword evidence="7" id="KW-1133">Transmembrane helix</keyword>
<evidence type="ECO:0000256" key="3">
    <source>
        <dbReference type="ARBA" id="ARBA00022676"/>
    </source>
</evidence>
<evidence type="ECO:0000313" key="12">
    <source>
        <dbReference type="Proteomes" id="UP000318571"/>
    </source>
</evidence>
<keyword evidence="4" id="KW-0808">Transferase</keyword>
<evidence type="ECO:0000256" key="6">
    <source>
        <dbReference type="ARBA" id="ARBA00022968"/>
    </source>
</evidence>
<gene>
    <name evidence="11" type="ORF">TCAL_11739</name>
</gene>
<dbReference type="GO" id="GO:0000139">
    <property type="term" value="C:Golgi membrane"/>
    <property type="evidence" value="ECO:0007669"/>
    <property type="project" value="UniProtKB-SubCell"/>
</dbReference>